<organism evidence="2 3">
    <name type="scientific">Corynebacterium marambiense</name>
    <dbReference type="NCBI Taxonomy" id="2765364"/>
    <lineage>
        <taxon>Bacteria</taxon>
        <taxon>Bacillati</taxon>
        <taxon>Actinomycetota</taxon>
        <taxon>Actinomycetes</taxon>
        <taxon>Mycobacteriales</taxon>
        <taxon>Corynebacteriaceae</taxon>
        <taxon>Corynebacterium</taxon>
    </lineage>
</organism>
<evidence type="ECO:0000256" key="1">
    <source>
        <dbReference type="SAM" id="Phobius"/>
    </source>
</evidence>
<gene>
    <name evidence="2" type="ORF">JDV76_11340</name>
</gene>
<name>A0ABS0VYP2_9CORY</name>
<protein>
    <submittedName>
        <fullName evidence="2">Uncharacterized protein</fullName>
    </submittedName>
</protein>
<keyword evidence="1" id="KW-1133">Transmembrane helix</keyword>
<dbReference type="RefSeq" id="WP_198737002.1">
    <property type="nucleotide sequence ID" value="NZ_JAEIOT010000015.1"/>
</dbReference>
<keyword evidence="1" id="KW-0472">Membrane</keyword>
<feature type="transmembrane region" description="Helical" evidence="1">
    <location>
        <begin position="129"/>
        <end position="154"/>
    </location>
</feature>
<keyword evidence="1" id="KW-0812">Transmembrane</keyword>
<reference evidence="2 3" key="1">
    <citation type="submission" date="2020-12" db="EMBL/GenBank/DDBJ databases">
        <title>Genome public.</title>
        <authorList>
            <person name="Sun Q."/>
        </authorList>
    </citation>
    <scope>NUCLEOTIDE SEQUENCE [LARGE SCALE GENOMIC DNA]</scope>
    <source>
        <strain evidence="2 3">CCM 8864</strain>
    </source>
</reference>
<evidence type="ECO:0000313" key="3">
    <source>
        <dbReference type="Proteomes" id="UP000625574"/>
    </source>
</evidence>
<feature type="transmembrane region" description="Helical" evidence="1">
    <location>
        <begin position="95"/>
        <end position="117"/>
    </location>
</feature>
<dbReference type="EMBL" id="JAEIOT010000015">
    <property type="protein sequence ID" value="MBI9001551.1"/>
    <property type="molecule type" value="Genomic_DNA"/>
</dbReference>
<comment type="caution">
    <text evidence="2">The sequence shown here is derived from an EMBL/GenBank/DDBJ whole genome shotgun (WGS) entry which is preliminary data.</text>
</comment>
<accession>A0ABS0VYP2</accession>
<keyword evidence="3" id="KW-1185">Reference proteome</keyword>
<feature type="transmembrane region" description="Helical" evidence="1">
    <location>
        <begin position="6"/>
        <end position="27"/>
    </location>
</feature>
<evidence type="ECO:0000313" key="2">
    <source>
        <dbReference type="EMBL" id="MBI9001551.1"/>
    </source>
</evidence>
<proteinExistence type="predicted"/>
<sequence>MIGYTAAAIFAIGLSHMLVTLISLAGARTTARRAWTTALKPRPRGPVAEFELLTESGCPPLRDLPALDNYILGRADDAVLDVELGMIRSDLRRRAHLWGTAAKVLWIVALVLIAGRLPGLLSGSMSDRAEITACLTIVGLIAGASWATTAASVLRSHAIKIPAPF</sequence>
<dbReference type="Proteomes" id="UP000625574">
    <property type="component" value="Unassembled WGS sequence"/>
</dbReference>